<reference evidence="1 2" key="1">
    <citation type="journal article" date="2010" name="Nature">
        <title>Genome sequencing and analysis of the model grass Brachypodium distachyon.</title>
        <authorList>
            <consortium name="International Brachypodium Initiative"/>
        </authorList>
    </citation>
    <scope>NUCLEOTIDE SEQUENCE [LARGE SCALE GENOMIC DNA]</scope>
    <source>
        <strain evidence="1 2">Bd21</strain>
    </source>
</reference>
<dbReference type="InParanoid" id="A0A2K2CQN4"/>
<dbReference type="AlphaFoldDB" id="A0A2K2CQN4"/>
<evidence type="ECO:0000313" key="1">
    <source>
        <dbReference type="EMBL" id="PNT64334.1"/>
    </source>
</evidence>
<evidence type="ECO:0000313" key="2">
    <source>
        <dbReference type="EnsemblPlants" id="PNT64334"/>
    </source>
</evidence>
<sequence length="78" mass="9211">MNLLCWNCQGLRQPRTVRELERLVSVHKPKLLFVSETHNHQKYIESLWWRIGLKHVITVTEEGKGGGLALFWDESSFY</sequence>
<gene>
    <name evidence="1" type="ORF">BRADI_4g27704v3</name>
</gene>
<name>A0A2K2CQN4_BRADI</name>
<protein>
    <recommendedName>
        <fullName evidence="4">Endonuclease/exonuclease/phosphatase domain-containing protein</fullName>
    </recommendedName>
</protein>
<evidence type="ECO:0000313" key="3">
    <source>
        <dbReference type="Proteomes" id="UP000008810"/>
    </source>
</evidence>
<dbReference type="EMBL" id="CM000883">
    <property type="protein sequence ID" value="PNT64334.1"/>
    <property type="molecule type" value="Genomic_DNA"/>
</dbReference>
<dbReference type="OrthoDB" id="1001388at2759"/>
<dbReference type="Proteomes" id="UP000008810">
    <property type="component" value="Chromosome 4"/>
</dbReference>
<dbReference type="PANTHER" id="PTHR35218:SF9">
    <property type="entry name" value="ENDONUCLEASE_EXONUCLEASE_PHOSPHATASE DOMAIN-CONTAINING PROTEIN"/>
    <property type="match status" value="1"/>
</dbReference>
<dbReference type="Gene3D" id="3.60.10.10">
    <property type="entry name" value="Endonuclease/exonuclease/phosphatase"/>
    <property type="match status" value="1"/>
</dbReference>
<reference evidence="1" key="2">
    <citation type="submission" date="2017-06" db="EMBL/GenBank/DDBJ databases">
        <title>WGS assembly of Brachypodium distachyon.</title>
        <authorList>
            <consortium name="The International Brachypodium Initiative"/>
            <person name="Lucas S."/>
            <person name="Harmon-Smith M."/>
            <person name="Lail K."/>
            <person name="Tice H."/>
            <person name="Grimwood J."/>
            <person name="Bruce D."/>
            <person name="Barry K."/>
            <person name="Shu S."/>
            <person name="Lindquist E."/>
            <person name="Wang M."/>
            <person name="Pitluck S."/>
            <person name="Vogel J.P."/>
            <person name="Garvin D.F."/>
            <person name="Mockler T.C."/>
            <person name="Schmutz J."/>
            <person name="Rokhsar D."/>
            <person name="Bevan M.W."/>
        </authorList>
    </citation>
    <scope>NUCLEOTIDE SEQUENCE</scope>
    <source>
        <strain evidence="1">Bd21</strain>
    </source>
</reference>
<reference evidence="2" key="3">
    <citation type="submission" date="2018-08" db="UniProtKB">
        <authorList>
            <consortium name="EnsemblPlants"/>
        </authorList>
    </citation>
    <scope>IDENTIFICATION</scope>
    <source>
        <strain evidence="2">cv. Bd21</strain>
    </source>
</reference>
<accession>A0A2K2CQN4</accession>
<dbReference type="EnsemblPlants" id="PNT64334">
    <property type="protein sequence ID" value="PNT64334"/>
    <property type="gene ID" value="BRADI_4g27704v3"/>
</dbReference>
<dbReference type="InterPro" id="IPR036691">
    <property type="entry name" value="Endo/exonu/phosph_ase_sf"/>
</dbReference>
<proteinExistence type="predicted"/>
<keyword evidence="3" id="KW-1185">Reference proteome</keyword>
<organism evidence="1">
    <name type="scientific">Brachypodium distachyon</name>
    <name type="common">Purple false brome</name>
    <name type="synonym">Trachynia distachya</name>
    <dbReference type="NCBI Taxonomy" id="15368"/>
    <lineage>
        <taxon>Eukaryota</taxon>
        <taxon>Viridiplantae</taxon>
        <taxon>Streptophyta</taxon>
        <taxon>Embryophyta</taxon>
        <taxon>Tracheophyta</taxon>
        <taxon>Spermatophyta</taxon>
        <taxon>Magnoliopsida</taxon>
        <taxon>Liliopsida</taxon>
        <taxon>Poales</taxon>
        <taxon>Poaceae</taxon>
        <taxon>BOP clade</taxon>
        <taxon>Pooideae</taxon>
        <taxon>Stipodae</taxon>
        <taxon>Brachypodieae</taxon>
        <taxon>Brachypodium</taxon>
    </lineage>
</organism>
<dbReference type="Gramene" id="PNT64334">
    <property type="protein sequence ID" value="PNT64334"/>
    <property type="gene ID" value="BRADI_4g27704v3"/>
</dbReference>
<dbReference type="PANTHER" id="PTHR35218">
    <property type="entry name" value="RNASE H DOMAIN-CONTAINING PROTEIN"/>
    <property type="match status" value="1"/>
</dbReference>
<dbReference type="SUPFAM" id="SSF56219">
    <property type="entry name" value="DNase I-like"/>
    <property type="match status" value="1"/>
</dbReference>
<evidence type="ECO:0008006" key="4">
    <source>
        <dbReference type="Google" id="ProtNLM"/>
    </source>
</evidence>